<accession>A0A8H6SD24</accession>
<evidence type="ECO:0000313" key="3">
    <source>
        <dbReference type="Proteomes" id="UP000636479"/>
    </source>
</evidence>
<dbReference type="Gene3D" id="3.80.10.10">
    <property type="entry name" value="Ribonuclease Inhibitor"/>
    <property type="match status" value="1"/>
</dbReference>
<dbReference type="InterPro" id="IPR032675">
    <property type="entry name" value="LRR_dom_sf"/>
</dbReference>
<dbReference type="OrthoDB" id="3035629at2759"/>
<feature type="compositionally biased region" description="Basic and acidic residues" evidence="1">
    <location>
        <begin position="292"/>
        <end position="301"/>
    </location>
</feature>
<evidence type="ECO:0000256" key="1">
    <source>
        <dbReference type="SAM" id="MobiDB-lite"/>
    </source>
</evidence>
<proteinExistence type="predicted"/>
<feature type="region of interest" description="Disordered" evidence="1">
    <location>
        <begin position="292"/>
        <end position="317"/>
    </location>
</feature>
<reference evidence="2" key="1">
    <citation type="submission" date="2020-05" db="EMBL/GenBank/DDBJ databases">
        <title>Mycena genomes resolve the evolution of fungal bioluminescence.</title>
        <authorList>
            <person name="Tsai I.J."/>
        </authorList>
    </citation>
    <scope>NUCLEOTIDE SEQUENCE</scope>
    <source>
        <strain evidence="2">171206Taipei</strain>
    </source>
</reference>
<protein>
    <submittedName>
        <fullName evidence="2">Uncharacterized protein</fullName>
    </submittedName>
</protein>
<keyword evidence="3" id="KW-1185">Reference proteome</keyword>
<gene>
    <name evidence="2" type="ORF">MIND_00963800</name>
</gene>
<dbReference type="RefSeq" id="XP_037217665.1">
    <property type="nucleotide sequence ID" value="XM_037366253.1"/>
</dbReference>
<evidence type="ECO:0000313" key="2">
    <source>
        <dbReference type="EMBL" id="KAF7297306.1"/>
    </source>
</evidence>
<comment type="caution">
    <text evidence="2">The sequence shown here is derived from an EMBL/GenBank/DDBJ whole genome shotgun (WGS) entry which is preliminary data.</text>
</comment>
<dbReference type="AlphaFoldDB" id="A0A8H6SD24"/>
<dbReference type="GeneID" id="59348769"/>
<organism evidence="2 3">
    <name type="scientific">Mycena indigotica</name>
    <dbReference type="NCBI Taxonomy" id="2126181"/>
    <lineage>
        <taxon>Eukaryota</taxon>
        <taxon>Fungi</taxon>
        <taxon>Dikarya</taxon>
        <taxon>Basidiomycota</taxon>
        <taxon>Agaricomycotina</taxon>
        <taxon>Agaricomycetes</taxon>
        <taxon>Agaricomycetidae</taxon>
        <taxon>Agaricales</taxon>
        <taxon>Marasmiineae</taxon>
        <taxon>Mycenaceae</taxon>
        <taxon>Mycena</taxon>
    </lineage>
</organism>
<dbReference type="Proteomes" id="UP000636479">
    <property type="component" value="Unassembled WGS sequence"/>
</dbReference>
<dbReference type="SUPFAM" id="SSF52047">
    <property type="entry name" value="RNI-like"/>
    <property type="match status" value="1"/>
</dbReference>
<dbReference type="EMBL" id="JACAZF010000008">
    <property type="protein sequence ID" value="KAF7297306.1"/>
    <property type="molecule type" value="Genomic_DNA"/>
</dbReference>
<name>A0A8H6SD24_9AGAR</name>
<sequence>MSLEPDAREVNSRLPHDIERTIFETAIFMHPTCAPSLLQTARRVQSWIEPLVFKTLVLSGRNVDAHLWAALFTKPPAFFAQHTRHVFVGKGLPDDDVQLVVSRCAAAESFVFEAKWRPTTFPDIWRLPQLQRLTLSFRLVRIAAVPGPGSGPAILPNLTHLTLYPAHQTDAESTGRYLAFLAALPRLTHLCVCMVQDEGFLHHILNQCPRLQVLLHVFDAGMYTREDYIRDMAALHDPRCVLLDLTRHYLDWTEWALQDWRLAAAGGVELLARAARFVAGKNGSPEGRLEFLWEDPHRPPEDSDALPVGESVDGASV</sequence>